<accession>A0A7W9T2W3</accession>
<evidence type="ECO:0000256" key="1">
    <source>
        <dbReference type="SAM" id="SignalP"/>
    </source>
</evidence>
<comment type="caution">
    <text evidence="2">The sequence shown here is derived from an EMBL/GenBank/DDBJ whole genome shotgun (WGS) entry which is preliminary data.</text>
</comment>
<keyword evidence="3" id="KW-1185">Reference proteome</keyword>
<dbReference type="Proteomes" id="UP000532746">
    <property type="component" value="Unassembled WGS sequence"/>
</dbReference>
<dbReference type="AlphaFoldDB" id="A0A7W9T2W3"/>
<sequence>MKNVFVCLAFALLVTAGTAAQAAPGDGGKLTARASELTRRIAERTKLSEGQYVKVRQLNLRLLTEMAEARKQFSTDAEELDKALADIQMRYEWDLACVLRPKQLAAYDDMKQTFTAANVR</sequence>
<reference evidence="2 3" key="1">
    <citation type="submission" date="2020-08" db="EMBL/GenBank/DDBJ databases">
        <title>Genomic Encyclopedia of Type Strains, Phase IV (KMG-IV): sequencing the most valuable type-strain genomes for metagenomic binning, comparative biology and taxonomic classification.</title>
        <authorList>
            <person name="Goeker M."/>
        </authorList>
    </citation>
    <scope>NUCLEOTIDE SEQUENCE [LARGE SCALE GENOMIC DNA]</scope>
    <source>
        <strain evidence="2 3">DSM 26718</strain>
    </source>
</reference>
<evidence type="ECO:0000313" key="3">
    <source>
        <dbReference type="Proteomes" id="UP000532746"/>
    </source>
</evidence>
<dbReference type="RefSeq" id="WP_183404038.1">
    <property type="nucleotide sequence ID" value="NZ_JACHGG010000003.1"/>
</dbReference>
<name>A0A7W9T2W3_9BACT</name>
<evidence type="ECO:0000313" key="2">
    <source>
        <dbReference type="EMBL" id="MBB6059479.1"/>
    </source>
</evidence>
<protein>
    <submittedName>
        <fullName evidence="2">Uncharacterized protein</fullName>
    </submittedName>
</protein>
<organism evidence="2 3">
    <name type="scientific">Hymenobacter luteus</name>
    <dbReference type="NCBI Taxonomy" id="1411122"/>
    <lineage>
        <taxon>Bacteria</taxon>
        <taxon>Pseudomonadati</taxon>
        <taxon>Bacteroidota</taxon>
        <taxon>Cytophagia</taxon>
        <taxon>Cytophagales</taxon>
        <taxon>Hymenobacteraceae</taxon>
        <taxon>Hymenobacter</taxon>
    </lineage>
</organism>
<keyword evidence="1" id="KW-0732">Signal</keyword>
<feature type="signal peptide" evidence="1">
    <location>
        <begin position="1"/>
        <end position="22"/>
    </location>
</feature>
<proteinExistence type="predicted"/>
<dbReference type="EMBL" id="JACHGG010000003">
    <property type="protein sequence ID" value="MBB6059479.1"/>
    <property type="molecule type" value="Genomic_DNA"/>
</dbReference>
<gene>
    <name evidence="2" type="ORF">HNQ93_002339</name>
</gene>
<feature type="chain" id="PRO_5030921567" evidence="1">
    <location>
        <begin position="23"/>
        <end position="120"/>
    </location>
</feature>